<organism evidence="1 2">
    <name type="scientific">Zingiber officinale</name>
    <name type="common">Ginger</name>
    <name type="synonym">Amomum zingiber</name>
    <dbReference type="NCBI Taxonomy" id="94328"/>
    <lineage>
        <taxon>Eukaryota</taxon>
        <taxon>Viridiplantae</taxon>
        <taxon>Streptophyta</taxon>
        <taxon>Embryophyta</taxon>
        <taxon>Tracheophyta</taxon>
        <taxon>Spermatophyta</taxon>
        <taxon>Magnoliopsida</taxon>
        <taxon>Liliopsida</taxon>
        <taxon>Zingiberales</taxon>
        <taxon>Zingiberaceae</taxon>
        <taxon>Zingiber</taxon>
    </lineage>
</organism>
<accession>A0A8J5HL85</accession>
<proteinExistence type="predicted"/>
<comment type="caution">
    <text evidence="1">The sequence shown here is derived from an EMBL/GenBank/DDBJ whole genome shotgun (WGS) entry which is preliminary data.</text>
</comment>
<dbReference type="Gene3D" id="3.80.10.10">
    <property type="entry name" value="Ribonuclease Inhibitor"/>
    <property type="match status" value="1"/>
</dbReference>
<name>A0A8J5HL85_ZINOF</name>
<dbReference type="Proteomes" id="UP000734854">
    <property type="component" value="Unassembled WGS sequence"/>
</dbReference>
<dbReference type="InterPro" id="IPR032675">
    <property type="entry name" value="LRR_dom_sf"/>
</dbReference>
<dbReference type="AlphaFoldDB" id="A0A8J5HL85"/>
<sequence>MENNREERFDVFLHSRRYQLLTWIVHWDADGGKPLELNRILRPGAFNIFEDLVSLILFNFNITASVISIDLHNPYANASDPRYDMWNLRGRVDHSLLQFKFLRHLNLSYNNFNDLHIPRFIGFLKRLSIARLAQQGKGLLASAGSGCEYRSDKGARDDVRSNDLIGSEDCERLVAVAGMLPVAGRRKQWRWR</sequence>
<protein>
    <submittedName>
        <fullName evidence="1">Uncharacterized protein</fullName>
    </submittedName>
</protein>
<evidence type="ECO:0000313" key="1">
    <source>
        <dbReference type="EMBL" id="KAG6529873.1"/>
    </source>
</evidence>
<evidence type="ECO:0000313" key="2">
    <source>
        <dbReference type="Proteomes" id="UP000734854"/>
    </source>
</evidence>
<dbReference type="EMBL" id="JACMSC010000003">
    <property type="protein sequence ID" value="KAG6529873.1"/>
    <property type="molecule type" value="Genomic_DNA"/>
</dbReference>
<gene>
    <name evidence="1" type="ORF">ZIOFF_012088</name>
</gene>
<keyword evidence="2" id="KW-1185">Reference proteome</keyword>
<dbReference type="SUPFAM" id="SSF52047">
    <property type="entry name" value="RNI-like"/>
    <property type="match status" value="1"/>
</dbReference>
<reference evidence="1 2" key="1">
    <citation type="submission" date="2020-08" db="EMBL/GenBank/DDBJ databases">
        <title>Plant Genome Project.</title>
        <authorList>
            <person name="Zhang R.-G."/>
        </authorList>
    </citation>
    <scope>NUCLEOTIDE SEQUENCE [LARGE SCALE GENOMIC DNA]</scope>
    <source>
        <tissue evidence="1">Rhizome</tissue>
    </source>
</reference>